<evidence type="ECO:0000313" key="2">
    <source>
        <dbReference type="EMBL" id="RFT16550.1"/>
    </source>
</evidence>
<dbReference type="Proteomes" id="UP000257323">
    <property type="component" value="Unassembled WGS sequence"/>
</dbReference>
<feature type="region of interest" description="Disordered" evidence="1">
    <location>
        <begin position="22"/>
        <end position="44"/>
    </location>
</feature>
<accession>A0A3E2BP65</accession>
<proteinExistence type="predicted"/>
<comment type="caution">
    <text evidence="2">The sequence shown here is derived from an EMBL/GenBank/DDBJ whole genome shotgun (WGS) entry which is preliminary data.</text>
</comment>
<dbReference type="EMBL" id="QUAH01000003">
    <property type="protein sequence ID" value="RFT16550.1"/>
    <property type="molecule type" value="Genomic_DNA"/>
</dbReference>
<evidence type="ECO:0000313" key="3">
    <source>
        <dbReference type="Proteomes" id="UP000257323"/>
    </source>
</evidence>
<evidence type="ECO:0000256" key="1">
    <source>
        <dbReference type="SAM" id="MobiDB-lite"/>
    </source>
</evidence>
<organism evidence="2 3">
    <name type="scientific">Candidatus Saccharicenans subterraneus</name>
    <dbReference type="NCBI Taxonomy" id="2508984"/>
    <lineage>
        <taxon>Bacteria</taxon>
        <taxon>Candidatus Aminicenantota</taxon>
        <taxon>Candidatus Aminicenantia</taxon>
        <taxon>Candidatus Aminicenantales</taxon>
        <taxon>Candidatus Saccharicenantaceae</taxon>
        <taxon>Candidatus Saccharicenans</taxon>
    </lineage>
</organism>
<dbReference type="AlphaFoldDB" id="A0A3E2BP65"/>
<protein>
    <submittedName>
        <fullName evidence="2">Uncharacterized protein</fullName>
    </submittedName>
</protein>
<name>A0A3E2BP65_9BACT</name>
<gene>
    <name evidence="2" type="ORF">OP8BY_1728</name>
</gene>
<sequence>MDDLTGPISGLTQIIQKLIHPGTDQATPAARTIQSGRIRPPAWS</sequence>
<reference evidence="2 3" key="1">
    <citation type="submission" date="2018-08" db="EMBL/GenBank/DDBJ databases">
        <title>Genome analysis of the thermophilic bacterium of the candidate phylum Aminicenantes from deep subsurface aquifer revealed its physiology and ecological role.</title>
        <authorList>
            <person name="Kadnikov V.V."/>
            <person name="Mardanov A.V."/>
            <person name="Beletsky A.V."/>
            <person name="Karnachuk O.V."/>
            <person name="Ravin N.V."/>
        </authorList>
    </citation>
    <scope>NUCLEOTIDE SEQUENCE [LARGE SCALE GENOMIC DNA]</scope>
    <source>
        <strain evidence="2">BY38</strain>
    </source>
</reference>